<evidence type="ECO:0000313" key="1">
    <source>
        <dbReference type="EMBL" id="AUV59902.1"/>
    </source>
</evidence>
<dbReference type="RefSeq" id="YP_009798186.1">
    <property type="nucleotide sequence ID" value="NC_047924.1"/>
</dbReference>
<proteinExistence type="predicted"/>
<sequence length="103" mass="11603">MDYVKSIEAWATHRGLDKTNSDKQLIKLVEEIGELAEAHNKGYRDKQIDSIGDIFVVLTIYALQNGLHLDDCVKEAYNTIKNRQGKMVDGVFIKDGDLEDSSC</sequence>
<dbReference type="KEGG" id="vg:54988631"/>
<keyword evidence="2" id="KW-1185">Reference proteome</keyword>
<dbReference type="Gene3D" id="1.10.287.1080">
    <property type="entry name" value="MazG-like"/>
    <property type="match status" value="1"/>
</dbReference>
<dbReference type="GeneID" id="54988631"/>
<dbReference type="InterPro" id="IPR021130">
    <property type="entry name" value="PRib-ATP_PPHydrolase-like"/>
</dbReference>
<accession>A0A2K9VCF6</accession>
<name>A0A2K9VCF6_9CAUD</name>
<evidence type="ECO:0000313" key="2">
    <source>
        <dbReference type="Proteomes" id="UP000241463"/>
    </source>
</evidence>
<organism evidence="1 2">
    <name type="scientific">Lactobacillus phage Bacchae</name>
    <dbReference type="NCBI Taxonomy" id="2079429"/>
    <lineage>
        <taxon>Viruses</taxon>
        <taxon>Duplodnaviria</taxon>
        <taxon>Heunggongvirae</taxon>
        <taxon>Uroviricota</taxon>
        <taxon>Caudoviricetes</taxon>
        <taxon>Herelleviridae</taxon>
        <taxon>Harbinvirus</taxon>
        <taxon>Harbinvirus bacchae</taxon>
    </lineage>
</organism>
<protein>
    <submittedName>
        <fullName evidence="1">DNA-binding protein</fullName>
    </submittedName>
</protein>
<dbReference type="CDD" id="cd11540">
    <property type="entry name" value="NTP-PPase_u3"/>
    <property type="match status" value="1"/>
</dbReference>
<dbReference type="EMBL" id="MG765277">
    <property type="protein sequence ID" value="AUV59902.1"/>
    <property type="molecule type" value="Genomic_DNA"/>
</dbReference>
<reference evidence="1 2" key="1">
    <citation type="submission" date="2018-01" db="EMBL/GenBank/DDBJ databases">
        <title>Lactobacillus phages that infect wine-derived L. plantarum strains.</title>
        <authorList>
            <person name="Kyrkou I."/>
            <person name="Hestbjerg Hansen L."/>
        </authorList>
    </citation>
    <scope>NUCLEOTIDE SEQUENCE [LARGE SCALE GENOMIC DNA]</scope>
</reference>
<keyword evidence="1" id="KW-0238">DNA-binding</keyword>
<dbReference type="Proteomes" id="UP000241463">
    <property type="component" value="Segment"/>
</dbReference>
<dbReference type="GO" id="GO:0003677">
    <property type="term" value="F:DNA binding"/>
    <property type="evidence" value="ECO:0007669"/>
    <property type="project" value="UniProtKB-KW"/>
</dbReference>
<dbReference type="SUPFAM" id="SSF101386">
    <property type="entry name" value="all-alpha NTP pyrophosphatases"/>
    <property type="match status" value="1"/>
</dbReference>
<dbReference type="Pfam" id="PF01503">
    <property type="entry name" value="PRA-PH"/>
    <property type="match status" value="1"/>
</dbReference>